<dbReference type="InterPro" id="IPR013083">
    <property type="entry name" value="Znf_RING/FYVE/PHD"/>
</dbReference>
<dbReference type="GO" id="GO:1990112">
    <property type="term" value="C:RQC complex"/>
    <property type="evidence" value="ECO:0007669"/>
    <property type="project" value="InterPro"/>
</dbReference>
<dbReference type="GO" id="GO:0008270">
    <property type="term" value="F:zinc ion binding"/>
    <property type="evidence" value="ECO:0007669"/>
    <property type="project" value="UniProtKB-KW"/>
</dbReference>
<feature type="compositionally biased region" description="Polar residues" evidence="4">
    <location>
        <begin position="1823"/>
        <end position="1838"/>
    </location>
</feature>
<dbReference type="GO" id="GO:1990116">
    <property type="term" value="P:ribosome-associated ubiquitin-dependent protein catabolic process"/>
    <property type="evidence" value="ECO:0007669"/>
    <property type="project" value="InterPro"/>
</dbReference>
<evidence type="ECO:0000256" key="3">
    <source>
        <dbReference type="PROSITE-ProRule" id="PRU00175"/>
    </source>
</evidence>
<dbReference type="SUPFAM" id="SSF57850">
    <property type="entry name" value="RING/U-box"/>
    <property type="match status" value="1"/>
</dbReference>
<dbReference type="PANTHER" id="PTHR12389:SF0">
    <property type="entry name" value="E3 UBIQUITIN-PROTEIN LIGASE LISTERIN"/>
    <property type="match status" value="1"/>
</dbReference>
<name>A0A1Y3DII1_PLAKN</name>
<protein>
    <recommendedName>
        <fullName evidence="2">E3 ubiquitin-protein ligase listerin</fullName>
    </recommendedName>
</protein>
<keyword evidence="3" id="KW-0862">Zinc</keyword>
<dbReference type="VEuPathDB" id="PlasmoDB:PKA1H_110040100"/>
<dbReference type="GO" id="GO:0005829">
    <property type="term" value="C:cytosol"/>
    <property type="evidence" value="ECO:0007669"/>
    <property type="project" value="TreeGrafter"/>
</dbReference>
<dbReference type="InterPro" id="IPR001841">
    <property type="entry name" value="Znf_RING"/>
</dbReference>
<feature type="transmembrane region" description="Helical" evidence="5">
    <location>
        <begin position="302"/>
        <end position="320"/>
    </location>
</feature>
<dbReference type="InterPro" id="IPR039795">
    <property type="entry name" value="LTN1/Rkr1"/>
</dbReference>
<dbReference type="VEuPathDB" id="PlasmoDB:PKNOH_S130200900"/>
<keyword evidence="3" id="KW-0479">Metal-binding</keyword>
<accession>A0A1Y3DII1</accession>
<feature type="compositionally biased region" description="Basic and acidic residues" evidence="4">
    <location>
        <begin position="1420"/>
        <end position="1432"/>
    </location>
</feature>
<dbReference type="OrthoDB" id="6108at2759"/>
<evidence type="ECO:0000256" key="4">
    <source>
        <dbReference type="SAM" id="MobiDB-lite"/>
    </source>
</evidence>
<dbReference type="Gene3D" id="3.30.40.10">
    <property type="entry name" value="Zinc/RING finger domain, C3HC4 (zinc finger)"/>
    <property type="match status" value="1"/>
</dbReference>
<evidence type="ECO:0000256" key="2">
    <source>
        <dbReference type="ARBA" id="ARBA00017157"/>
    </source>
</evidence>
<sequence length="2206" mass="255476">MKKKKVVKLKEEYMPKGNYFSKDALLTNIFMQSAQNALSEVESKNSQLIVNCINKLHKKNLQTKLKAINELIQHLSKYDEDEVSHLFSSFISVYKKLIYHPNYGLRENLNLCLKLFIVKVKTKIKAHLSVFLPPLFVSLFDYSKNVKNIAGEILLIIFPPKGKTQESTGVEDAIKQNSVKEKKTKPGKIRLQEELKLYGVIKNLKVNLSNLYNCLKYVGGPLSEEVTRNLKNKKNDEDYDYGVYLFNVVCFYPSLLYMMVRIAKGCDDNGGKPTPPVEENDGMVSRNQRDVNSVKQFIRKEFPAFASTFNLFFNAVNSIYKENKDNERVKKMLFLSVYNIIYLLKKYKLNYSDFDEEEANISIFNYISSVISNKDEYIMKHINHLLLLYFFSENKKMINDNFLKSYLSLIKHNKNVKNDIFNYNISLFIFIFEKNDIREFFFFFFFLFLFLLLHGMSSSLVVYYDLLHHLLGYFREEVTQGRSFSQGDDVGALYSLSESDCYTVLSESILHLPLETILAQKIGATYKCSFGGAHHLYEVLSNIYYCHKKKPSKGGKDKDQFEELKRKIIAEKLEEANFIRTYINFIKLSKCTHTVVLSSFDMLSEYTGDLAKELEADHTMECETLFPPSGESPQCVHNPSYKHKYHGVVDFILNLLTELKEVVFPPGGEGDSLGHITSQSNAPVRIAFIRTLKCTFKIACLLVEGRNYEAVGMVKKHWRLLEFLLAQGEVEDEDLSLERVFCVFMDFMKWGRIGEKEKQKQKKEKEKEKVNFSEEATHEGDALFSSLDVSLNLLSFICSKGGKSCDALARSLQEAHFEAPPTEETVEEQLTICVKLINFMKKERTKFFDLSKTALEIYSYYLLQDVRDERGIRGRGASLKAFYAAVQKDTENYPNLFGEEFYQGVFHAYKKKMNLSGSLPDEDFSAFFTSYAMGKREDIIPLEDIHLHLLLGILLNVKDEHVERCIKELYMSSRLSKDSILSFLLVMRDMYKWCRENDDEEKTGKLWSSFTSTVKLFEDDCNENESDDDDTSEVGEGDHFKIGLLVRNSLVKLTCIGEEEEEENTNCALPDNDLKREDEEHHAKGNVQQKKSEEGFLLLRRRNILNTKFIERMLNVYKLYYQVECFSVGHLKEFTMLCFDETTPVASEEKVHKNQVYPFCTFYHFAYANIRSISLFYHIVSLRDKIETYEADEMGMLDLLIYVYRELQRKKRKKKIPDKHVRISDLVCVMKQVNKWDIFNICRDILTNRRTSGEFSVDTMRDIIRELNNFKVKSLFDLQVKIFLFEECLLCDGGTSHLCHVCDINGDGVPRGDVPERDTKQYEDGIVKLKERLPRDLHAYVEKNLSLSVKGELPCLNLLYHLICISNRYPDVNLFEYTIVKRKVLLEMALQYVTWSNFDVFFCCLGFVRGGLLNGEESITNDRENMPKDGKDTTNGVLPNDIPTKDVPTKDAPPSEAHPVEEAFRKYLTTLKNFYRKMHDEQSALHRQKWKTLNEALTGSDTGKKVLPPLVNGKLNIQKSRDKKMEGKRESHQLLHSKMGLHFLKYTYMKCQKEKKAYLSTFKDRDKITANLVKLVYFILSISYHDDGLVDYEIVTMARQMLKLLIQMDEKNIKSLYKIYLFSLPDGVTHFFDYLTTDIFLLNELKLSRHGLCKLMRKILDLYVNTYYLFILFSNVEKCRDSNFFIDRTMSILIMNYFFFSELHKLRGSHMFAFGVINSYLHINEGGKNLFLLSAAGEEVDGHACRVLGVERDGQHDVEAGAPGVGVTTMRSHSNMECGDLWNLPDDSDEAFLSEPVVDTSKKKSKESPVSEQNEVNRKDTPNRSGESSPTLSPTKGVQKSEEETSQSHGSRNDTPPSVRLSSQGNRAKRDDNSKKKMNPLYALKNQLKNPSLLIDLNKNIMDLYSFVLDLNYLKILLSMLNISLSSEYFIYEPELHQQFMAFVESNNLCVGDFLSDVRRVGNILEEGAGKNKWEGNSSGCNQLDNLPFPFKHRKKFYIFLLALHLILRLITIYPNECITITNEAKLHDIVNFNRILFSNIIIANQINELRFISTEYINTTFQYDPLTKTLTFKYKIKEDDSEQYEDVTAKLTLTFLPNYPFSHMVISDRIESLDKKAQVHNSIKSMYKYARTGNINEMFVKFDSLMNGYFENKSQCNICFMILYETKTCDKACSQCGTSYHSYCLHKWFLTSHNTKCPSCQMQFT</sequence>
<keyword evidence="5" id="KW-0472">Membrane</keyword>
<gene>
    <name evidence="7" type="ORF">PKNOH_S130200900</name>
</gene>
<evidence type="ECO:0000313" key="7">
    <source>
        <dbReference type="EMBL" id="OTN64733.1"/>
    </source>
</evidence>
<dbReference type="GO" id="GO:0061630">
    <property type="term" value="F:ubiquitin protein ligase activity"/>
    <property type="evidence" value="ECO:0007669"/>
    <property type="project" value="InterPro"/>
</dbReference>
<dbReference type="OMA" id="CINKLHK"/>
<comment type="similarity">
    <text evidence="1">Belongs to the LTN1 family.</text>
</comment>
<dbReference type="InterPro" id="IPR054476">
    <property type="entry name" value="Ltn1_N"/>
</dbReference>
<feature type="domain" description="RING-type" evidence="6">
    <location>
        <begin position="2157"/>
        <end position="2202"/>
    </location>
</feature>
<feature type="compositionally biased region" description="Polar residues" evidence="4">
    <location>
        <begin position="1847"/>
        <end position="1866"/>
    </location>
</feature>
<organism evidence="7 8">
    <name type="scientific">Plasmodium knowlesi</name>
    <dbReference type="NCBI Taxonomy" id="5850"/>
    <lineage>
        <taxon>Eukaryota</taxon>
        <taxon>Sar</taxon>
        <taxon>Alveolata</taxon>
        <taxon>Apicomplexa</taxon>
        <taxon>Aconoidasida</taxon>
        <taxon>Haemosporida</taxon>
        <taxon>Plasmodiidae</taxon>
        <taxon>Plasmodium</taxon>
        <taxon>Plasmodium (Plasmodium)</taxon>
    </lineage>
</organism>
<dbReference type="SUPFAM" id="SSF48371">
    <property type="entry name" value="ARM repeat"/>
    <property type="match status" value="1"/>
</dbReference>
<dbReference type="PANTHER" id="PTHR12389">
    <property type="entry name" value="ZINC FINGER PROTEIN 294"/>
    <property type="match status" value="1"/>
</dbReference>
<proteinExistence type="inferred from homology"/>
<evidence type="ECO:0000256" key="5">
    <source>
        <dbReference type="SAM" id="Phobius"/>
    </source>
</evidence>
<keyword evidence="3" id="KW-0863">Zinc-finger</keyword>
<feature type="transmembrane region" description="Helical" evidence="5">
    <location>
        <begin position="241"/>
        <end position="260"/>
    </location>
</feature>
<evidence type="ECO:0000313" key="8">
    <source>
        <dbReference type="Proteomes" id="UP000195012"/>
    </source>
</evidence>
<dbReference type="eggNOG" id="KOG0803">
    <property type="taxonomic scope" value="Eukaryota"/>
</dbReference>
<reference evidence="7 8" key="1">
    <citation type="submission" date="2017-05" db="EMBL/GenBank/DDBJ databases">
        <title>PacBio assembly of a Plasmodium knowlesi genome sequence with Hi-C correction and manual annotation of the SICAvar gene family.</title>
        <authorList>
            <person name="Lapp S.A."/>
            <person name="Geraldo J.A."/>
            <person name="Chien J.-T."/>
            <person name="Ay F."/>
            <person name="Pakala S.B."/>
            <person name="Batugedara G."/>
            <person name="Humphrey J.C."/>
            <person name="Debarry J.D."/>
            <person name="Le Roch K.G."/>
            <person name="Galinski M.R."/>
            <person name="Kissinger J.C."/>
        </authorList>
    </citation>
    <scope>NUCLEOTIDE SEQUENCE [LARGE SCALE GENOMIC DNA]</scope>
    <source>
        <strain evidence="8">Malayan Strain Pk1 (A+)</strain>
    </source>
</reference>
<dbReference type="InterPro" id="IPR016024">
    <property type="entry name" value="ARM-type_fold"/>
</dbReference>
<dbReference type="InterPro" id="IPR011989">
    <property type="entry name" value="ARM-like"/>
</dbReference>
<dbReference type="GO" id="GO:0072344">
    <property type="term" value="P:rescue of stalled ribosome"/>
    <property type="evidence" value="ECO:0007669"/>
    <property type="project" value="TreeGrafter"/>
</dbReference>
<evidence type="ECO:0000256" key="1">
    <source>
        <dbReference type="ARBA" id="ARBA00007997"/>
    </source>
</evidence>
<dbReference type="EMBL" id="NETL01000027">
    <property type="protein sequence ID" value="OTN64733.1"/>
    <property type="molecule type" value="Genomic_DNA"/>
</dbReference>
<keyword evidence="5" id="KW-0812">Transmembrane</keyword>
<comment type="caution">
    <text evidence="7">The sequence shown here is derived from an EMBL/GenBank/DDBJ whole genome shotgun (WGS) entry which is preliminary data.</text>
</comment>
<feature type="region of interest" description="Disordered" evidence="4">
    <location>
        <begin position="1794"/>
        <end position="1877"/>
    </location>
</feature>
<dbReference type="VEuPathDB" id="PlasmoDB:PKNH_1134400"/>
<feature type="compositionally biased region" description="Basic and acidic residues" evidence="4">
    <location>
        <begin position="1800"/>
        <end position="1822"/>
    </location>
</feature>
<dbReference type="GO" id="GO:0043023">
    <property type="term" value="F:ribosomal large subunit binding"/>
    <property type="evidence" value="ECO:0007669"/>
    <property type="project" value="TreeGrafter"/>
</dbReference>
<feature type="region of interest" description="Disordered" evidence="4">
    <location>
        <begin position="1418"/>
        <end position="1456"/>
    </location>
</feature>
<keyword evidence="5" id="KW-1133">Transmembrane helix</keyword>
<feature type="transmembrane region" description="Helical" evidence="5">
    <location>
        <begin position="440"/>
        <end position="464"/>
    </location>
</feature>
<dbReference type="Proteomes" id="UP000195012">
    <property type="component" value="Unassembled WGS sequence"/>
</dbReference>
<dbReference type="Gene3D" id="1.25.10.10">
    <property type="entry name" value="Leucine-rich Repeat Variant"/>
    <property type="match status" value="1"/>
</dbReference>
<dbReference type="PROSITE" id="PS50089">
    <property type="entry name" value="ZF_RING_2"/>
    <property type="match status" value="1"/>
</dbReference>
<dbReference type="Pfam" id="PF22958">
    <property type="entry name" value="Ltn1_1st"/>
    <property type="match status" value="1"/>
</dbReference>
<evidence type="ECO:0000259" key="6">
    <source>
        <dbReference type="PROSITE" id="PS50089"/>
    </source>
</evidence>